<evidence type="ECO:0000313" key="3">
    <source>
        <dbReference type="Proteomes" id="UP000509303"/>
    </source>
</evidence>
<feature type="compositionally biased region" description="Gly residues" evidence="1">
    <location>
        <begin position="164"/>
        <end position="176"/>
    </location>
</feature>
<accession>A0A7H8NKR9</accession>
<organism evidence="2 3">
    <name type="scientific">Streptomyces buecherae</name>
    <dbReference type="NCBI Taxonomy" id="2763006"/>
    <lineage>
        <taxon>Bacteria</taxon>
        <taxon>Bacillati</taxon>
        <taxon>Actinomycetota</taxon>
        <taxon>Actinomycetes</taxon>
        <taxon>Kitasatosporales</taxon>
        <taxon>Streptomycetaceae</taxon>
        <taxon>Streptomyces</taxon>
    </lineage>
</organism>
<sequence>MTTKASGSSLPCPNPGCPNIVDQSAGVGRPRQYCSEACGRAYRKLRSSQPETADIDDYAVQVAEQAAHHLQDIVRLVRDGQALNVLEKITESQLFTGDLTAAVVQQARARKHKAADIAGAMNISVDKLSRDYSAEACARRQDRRQRKAAPSAPRSRKPPSPRGKPGGRGRAGGADGRAGLAPPDDPGTTLANALAHLHRASGKTLRVAGGESQVTASYLCRVLAGERLPSWTVTHRLGLAYGADPADLRPLWEAARGYEMTAPLTLHAALRGLHLSAACPTYSAIRTLSRDGLSVADIRGMLDGSRVPEWERVGQLVEALRGRADTIRPLWHMAKLTADAGHPPHAPTSTGPHRLPAQAFG</sequence>
<dbReference type="Pfam" id="PF13560">
    <property type="entry name" value="HTH_31"/>
    <property type="match status" value="1"/>
</dbReference>
<dbReference type="EMBL" id="CP054929">
    <property type="protein sequence ID" value="QKW54038.1"/>
    <property type="molecule type" value="Genomic_DNA"/>
</dbReference>
<dbReference type="Proteomes" id="UP000509303">
    <property type="component" value="Chromosome"/>
</dbReference>
<dbReference type="AlphaFoldDB" id="A0A7H8NKR9"/>
<protein>
    <submittedName>
        <fullName evidence="2">Helix-turn-helix domain-containing protein</fullName>
    </submittedName>
</protein>
<evidence type="ECO:0000313" key="2">
    <source>
        <dbReference type="EMBL" id="QKW54038.1"/>
    </source>
</evidence>
<dbReference type="RefSeq" id="WP_176165742.1">
    <property type="nucleotide sequence ID" value="NZ_CP054929.1"/>
</dbReference>
<feature type="region of interest" description="Disordered" evidence="1">
    <location>
        <begin position="339"/>
        <end position="361"/>
    </location>
</feature>
<evidence type="ECO:0000256" key="1">
    <source>
        <dbReference type="SAM" id="MobiDB-lite"/>
    </source>
</evidence>
<feature type="region of interest" description="Disordered" evidence="1">
    <location>
        <begin position="135"/>
        <end position="190"/>
    </location>
</feature>
<name>A0A7H8NKR9_9ACTN</name>
<keyword evidence="3" id="KW-1185">Reference proteome</keyword>
<proteinExistence type="predicted"/>
<gene>
    <name evidence="2" type="ORF">HUT08_35760</name>
</gene>
<reference evidence="2 3" key="1">
    <citation type="submission" date="2020-06" db="EMBL/GenBank/DDBJ databases">
        <title>Genome mining for natural products.</title>
        <authorList>
            <person name="Zhang B."/>
            <person name="Shi J."/>
            <person name="Ge H."/>
        </authorList>
    </citation>
    <scope>NUCLEOTIDE SEQUENCE [LARGE SCALE GENOMIC DNA]</scope>
    <source>
        <strain evidence="2 3">NA00687</strain>
    </source>
</reference>